<evidence type="ECO:0000313" key="2">
    <source>
        <dbReference type="Proteomes" id="UP000182190"/>
    </source>
</evidence>
<sequence>MNAKSLSKIEIAEIRSKFEDSSEIIEEYSEALSAIDVVESFQGDIVAAAEEIAEQIGLDTESLLAWLDEKCRELIFVNPYGKCLVPFIFQWSVKQVLVQFHMEDSSADLVSGLLAICVAVELDKYSNLYTAESYGLVKQTIE</sequence>
<dbReference type="EMBL" id="CZCS02000163">
    <property type="protein sequence ID" value="VXD16779.1"/>
    <property type="molecule type" value="Genomic_DNA"/>
</dbReference>
<keyword evidence="2" id="KW-1185">Reference proteome</keyword>
<reference evidence="1" key="1">
    <citation type="submission" date="2019-10" db="EMBL/GenBank/DDBJ databases">
        <authorList>
            <consortium name="Genoscope - CEA"/>
            <person name="William W."/>
        </authorList>
    </citation>
    <scope>NUCLEOTIDE SEQUENCE [LARGE SCALE GENOMIC DNA]</scope>
    <source>
        <strain evidence="1">BBR_PRJEB10994</strain>
    </source>
</reference>
<comment type="caution">
    <text evidence="1">The sequence shown here is derived from an EMBL/GenBank/DDBJ whole genome shotgun (WGS) entry which is preliminary data.</text>
</comment>
<name>A0A7Z9DYZ4_9CYAN</name>
<organism evidence="1 2">
    <name type="scientific">Planktothrix paucivesiculata PCC 9631</name>
    <dbReference type="NCBI Taxonomy" id="671071"/>
    <lineage>
        <taxon>Bacteria</taxon>
        <taxon>Bacillati</taxon>
        <taxon>Cyanobacteriota</taxon>
        <taxon>Cyanophyceae</taxon>
        <taxon>Oscillatoriophycideae</taxon>
        <taxon>Oscillatoriales</taxon>
        <taxon>Microcoleaceae</taxon>
        <taxon>Planktothrix</taxon>
    </lineage>
</organism>
<evidence type="ECO:0000313" key="1">
    <source>
        <dbReference type="EMBL" id="VXD16779.1"/>
    </source>
</evidence>
<protein>
    <submittedName>
        <fullName evidence="1">Uncharacterized protein</fullName>
    </submittedName>
</protein>
<dbReference type="AlphaFoldDB" id="A0A7Z9DYZ4"/>
<accession>A0A7Z9DYZ4</accession>
<proteinExistence type="predicted"/>
<dbReference type="Proteomes" id="UP000182190">
    <property type="component" value="Unassembled WGS sequence"/>
</dbReference>
<dbReference type="RefSeq" id="WP_083616782.1">
    <property type="nucleotide sequence ID" value="NZ_LR734992.1"/>
</dbReference>
<gene>
    <name evidence="1" type="ORF">PL9631_250059</name>
</gene>